<dbReference type="InterPro" id="IPR004119">
    <property type="entry name" value="EcKL"/>
</dbReference>
<dbReference type="Pfam" id="PF02958">
    <property type="entry name" value="EcKL"/>
    <property type="match status" value="1"/>
</dbReference>
<evidence type="ECO:0000313" key="4">
    <source>
        <dbReference type="RefSeq" id="XP_064072908.1"/>
    </source>
</evidence>
<dbReference type="InterPro" id="IPR011009">
    <property type="entry name" value="Kinase-like_dom_sf"/>
</dbReference>
<proteinExistence type="predicted"/>
<dbReference type="GeneID" id="113397903"/>
<feature type="domain" description="CHK kinase-like" evidence="1">
    <location>
        <begin position="128"/>
        <end position="332"/>
    </location>
</feature>
<dbReference type="RefSeq" id="XP_064072907.1">
    <property type="nucleotide sequence ID" value="XM_064216837.1"/>
</dbReference>
<gene>
    <name evidence="3 4" type="primary">LOC113397903</name>
</gene>
<dbReference type="PANTHER" id="PTHR11012:SF48">
    <property type="entry name" value="CHK KINASE-LIKE DOMAIN-CONTAINING PROTEIN-RELATED"/>
    <property type="match status" value="1"/>
</dbReference>
<dbReference type="Proteomes" id="UP001652626">
    <property type="component" value="Chromosome 13"/>
</dbReference>
<evidence type="ECO:0000259" key="1">
    <source>
        <dbReference type="SMART" id="SM00587"/>
    </source>
</evidence>
<dbReference type="Gene3D" id="3.90.1200.10">
    <property type="match status" value="1"/>
</dbReference>
<dbReference type="PANTHER" id="PTHR11012">
    <property type="entry name" value="PROTEIN KINASE-LIKE DOMAIN-CONTAINING"/>
    <property type="match status" value="1"/>
</dbReference>
<organism evidence="2 3">
    <name type="scientific">Vanessa tameamea</name>
    <name type="common">Kamehameha butterfly</name>
    <dbReference type="NCBI Taxonomy" id="334116"/>
    <lineage>
        <taxon>Eukaryota</taxon>
        <taxon>Metazoa</taxon>
        <taxon>Ecdysozoa</taxon>
        <taxon>Arthropoda</taxon>
        <taxon>Hexapoda</taxon>
        <taxon>Insecta</taxon>
        <taxon>Pterygota</taxon>
        <taxon>Neoptera</taxon>
        <taxon>Endopterygota</taxon>
        <taxon>Lepidoptera</taxon>
        <taxon>Glossata</taxon>
        <taxon>Ditrysia</taxon>
        <taxon>Papilionoidea</taxon>
        <taxon>Nymphalidae</taxon>
        <taxon>Nymphalinae</taxon>
        <taxon>Vanessa</taxon>
    </lineage>
</organism>
<evidence type="ECO:0000313" key="3">
    <source>
        <dbReference type="RefSeq" id="XP_064072907.1"/>
    </source>
</evidence>
<name>A0ABM4ANN5_VANTA</name>
<dbReference type="RefSeq" id="XP_064072908.1">
    <property type="nucleotide sequence ID" value="XM_064216838.1"/>
</dbReference>
<sequence>MDSKNESVVTTCDFITKEVIIKVIKNSVKEDVIFKNYVIFNASDKMLGFLADYWKMQVQVITSDNKIKLLSFFIKAVSKSNSAKADMVNEMKLFEKEINFYTVIKSKLNTSDINTWSPNLILSLNDAMIFEDLNSLQYKTLNKFKTFDREHTLLALEALARFHAASIIYEEKRCLLLGKSYCINDDHENYLNKGGYQESDPWFTQCMIGALEAVKYFSKYTNDKKVLNLIEQRWNDVWKTALRLADHSSTYRNVICHRDLWNNNILFRYKREGVKLVPDDCVLVDFQAVRYQPPAGDVMLLLYCNLESNFRDENIETFLSHYYNAMKNILGSNGISIQDILSFDNFLKSCDEQKLWALVVSACLVPQFWIDDELNTKIFCNTTNFKEIMTKDKASFIKSMIINNSDYKNKVLNILEEIIQKYCL</sequence>
<dbReference type="SUPFAM" id="SSF56112">
    <property type="entry name" value="Protein kinase-like (PK-like)"/>
    <property type="match status" value="1"/>
</dbReference>
<protein>
    <submittedName>
        <fullName evidence="3 4">Uncharacterized protein LOC113397903</fullName>
    </submittedName>
</protein>
<accession>A0ABM4ANN5</accession>
<reference evidence="3 4" key="1">
    <citation type="submission" date="2025-05" db="UniProtKB">
        <authorList>
            <consortium name="RefSeq"/>
        </authorList>
    </citation>
    <scope>IDENTIFICATION</scope>
    <source>
        <tissue evidence="3 4">Whole body</tissue>
    </source>
</reference>
<keyword evidence="2" id="KW-1185">Reference proteome</keyword>
<evidence type="ECO:0000313" key="2">
    <source>
        <dbReference type="Proteomes" id="UP001652626"/>
    </source>
</evidence>
<dbReference type="InterPro" id="IPR015897">
    <property type="entry name" value="CHK_kinase-like"/>
</dbReference>
<dbReference type="SMART" id="SM00587">
    <property type="entry name" value="CHK"/>
    <property type="match status" value="1"/>
</dbReference>